<feature type="domain" description="Aminopeptidase N-like N-terminal" evidence="13">
    <location>
        <begin position="45"/>
        <end position="222"/>
    </location>
</feature>
<comment type="similarity">
    <text evidence="2 9">Belongs to the peptidase M1 family.</text>
</comment>
<dbReference type="InterPro" id="IPR027268">
    <property type="entry name" value="Peptidase_M4/M1_CTD_sf"/>
</dbReference>
<evidence type="ECO:0000256" key="6">
    <source>
        <dbReference type="ARBA" id="ARBA00022801"/>
    </source>
</evidence>
<dbReference type="EC" id="3.4.11.-" evidence="9"/>
<dbReference type="Pfam" id="PF17900">
    <property type="entry name" value="Peptidase_M1_N"/>
    <property type="match status" value="1"/>
</dbReference>
<dbReference type="InterPro" id="IPR034016">
    <property type="entry name" value="M1_APN-typ"/>
</dbReference>
<dbReference type="PANTHER" id="PTHR11533">
    <property type="entry name" value="PROTEASE M1 ZINC METALLOPROTEASE"/>
    <property type="match status" value="1"/>
</dbReference>
<feature type="chain" id="PRO_5046634042" description="Aminopeptidase" evidence="10">
    <location>
        <begin position="28"/>
        <end position="893"/>
    </location>
</feature>
<proteinExistence type="inferred from homology"/>
<evidence type="ECO:0000256" key="5">
    <source>
        <dbReference type="ARBA" id="ARBA00022723"/>
    </source>
</evidence>
<keyword evidence="15" id="KW-1185">Reference proteome</keyword>
<dbReference type="Gene3D" id="1.25.50.20">
    <property type="match status" value="1"/>
</dbReference>
<dbReference type="InterPro" id="IPR042097">
    <property type="entry name" value="Aminopeptidase_N-like_N_sf"/>
</dbReference>
<dbReference type="CDD" id="cd09601">
    <property type="entry name" value="M1_APN-Q_like"/>
    <property type="match status" value="1"/>
</dbReference>
<organism evidence="14 15">
    <name type="scientific">Undibacterium arcticum</name>
    <dbReference type="NCBI Taxonomy" id="1762892"/>
    <lineage>
        <taxon>Bacteria</taxon>
        <taxon>Pseudomonadati</taxon>
        <taxon>Pseudomonadota</taxon>
        <taxon>Betaproteobacteria</taxon>
        <taxon>Burkholderiales</taxon>
        <taxon>Oxalobacteraceae</taxon>
        <taxon>Undibacterium</taxon>
    </lineage>
</organism>
<evidence type="ECO:0000256" key="8">
    <source>
        <dbReference type="ARBA" id="ARBA00023049"/>
    </source>
</evidence>
<keyword evidence="8 9" id="KW-0482">Metalloprotease</keyword>
<reference evidence="15" key="1">
    <citation type="journal article" date="2019" name="Int. J. Syst. Evol. Microbiol.">
        <title>The Global Catalogue of Microorganisms (GCM) 10K type strain sequencing project: providing services to taxonomists for standard genome sequencing and annotation.</title>
        <authorList>
            <consortium name="The Broad Institute Genomics Platform"/>
            <consortium name="The Broad Institute Genome Sequencing Center for Infectious Disease"/>
            <person name="Wu L."/>
            <person name="Ma J."/>
        </authorList>
    </citation>
    <scope>NUCLEOTIDE SEQUENCE [LARGE SCALE GENOMIC DNA]</scope>
    <source>
        <strain evidence="15">KCTC 42986</strain>
    </source>
</reference>
<dbReference type="SUPFAM" id="SSF63737">
    <property type="entry name" value="Leukotriene A4 hydrolase N-terminal domain"/>
    <property type="match status" value="1"/>
</dbReference>
<comment type="cofactor">
    <cofactor evidence="9">
        <name>Zn(2+)</name>
        <dbReference type="ChEBI" id="CHEBI:29105"/>
    </cofactor>
    <text evidence="9">Binds 1 zinc ion per subunit.</text>
</comment>
<dbReference type="Pfam" id="PF01433">
    <property type="entry name" value="Peptidase_M1"/>
    <property type="match status" value="1"/>
</dbReference>
<dbReference type="EMBL" id="JBHRTP010000023">
    <property type="protein sequence ID" value="MFC3107977.1"/>
    <property type="molecule type" value="Genomic_DNA"/>
</dbReference>
<comment type="caution">
    <text evidence="14">The sequence shown here is derived from an EMBL/GenBank/DDBJ whole genome shotgun (WGS) entry which is preliminary data.</text>
</comment>
<dbReference type="InterPro" id="IPR045357">
    <property type="entry name" value="Aminopeptidase_N-like_N"/>
</dbReference>
<dbReference type="InterPro" id="IPR014782">
    <property type="entry name" value="Peptidase_M1_dom"/>
</dbReference>
<dbReference type="RefSeq" id="WP_390331337.1">
    <property type="nucleotide sequence ID" value="NZ_JBHRTP010000023.1"/>
</dbReference>
<keyword evidence="6 9" id="KW-0378">Hydrolase</keyword>
<dbReference type="Gene3D" id="2.60.40.1730">
    <property type="entry name" value="tricorn interacting facor f3 domain"/>
    <property type="match status" value="1"/>
</dbReference>
<keyword evidence="10" id="KW-0732">Signal</keyword>
<evidence type="ECO:0000256" key="10">
    <source>
        <dbReference type="SAM" id="SignalP"/>
    </source>
</evidence>
<dbReference type="PANTHER" id="PTHR11533:SF174">
    <property type="entry name" value="PUROMYCIN-SENSITIVE AMINOPEPTIDASE-RELATED"/>
    <property type="match status" value="1"/>
</dbReference>
<keyword evidence="7 9" id="KW-0862">Zinc</keyword>
<dbReference type="SUPFAM" id="SSF55486">
    <property type="entry name" value="Metalloproteases ('zincins'), catalytic domain"/>
    <property type="match status" value="1"/>
</dbReference>
<dbReference type="Pfam" id="PF11838">
    <property type="entry name" value="ERAP1_C"/>
    <property type="match status" value="1"/>
</dbReference>
<feature type="domain" description="Peptidase M1 membrane alanine aminopeptidase" evidence="11">
    <location>
        <begin position="259"/>
        <end position="465"/>
    </location>
</feature>
<evidence type="ECO:0000259" key="11">
    <source>
        <dbReference type="Pfam" id="PF01433"/>
    </source>
</evidence>
<keyword evidence="3 9" id="KW-0031">Aminopeptidase</keyword>
<evidence type="ECO:0000256" key="7">
    <source>
        <dbReference type="ARBA" id="ARBA00022833"/>
    </source>
</evidence>
<feature type="signal peptide" evidence="10">
    <location>
        <begin position="1"/>
        <end position="27"/>
    </location>
</feature>
<name>A0ABV7EYX5_9BURK</name>
<comment type="catalytic activity">
    <reaction evidence="1">
        <text>Release of an N-terminal amino acid, Xaa-|-Yaa- from a peptide, amide or arylamide. Xaa is preferably Ala, but may be most amino acids including Pro (slow action). When a terminal hydrophobic residue is followed by a prolyl residue, the two may be released as an intact Xaa-Pro dipeptide.</text>
        <dbReference type="EC" id="3.4.11.2"/>
    </reaction>
</comment>
<evidence type="ECO:0000313" key="15">
    <source>
        <dbReference type="Proteomes" id="UP001595530"/>
    </source>
</evidence>
<evidence type="ECO:0000256" key="3">
    <source>
        <dbReference type="ARBA" id="ARBA00022438"/>
    </source>
</evidence>
<keyword evidence="5 9" id="KW-0479">Metal-binding</keyword>
<dbReference type="InterPro" id="IPR001930">
    <property type="entry name" value="Peptidase_M1"/>
</dbReference>
<accession>A0ABV7EYX5</accession>
<dbReference type="InterPro" id="IPR024571">
    <property type="entry name" value="ERAP1-like_C_dom"/>
</dbReference>
<sequence>MMPRLFSRRAARFFAICVTAICTQVFAASPHQPAPPVMRLGDAVKPLAYDAELSIVPGADQFNGKITIDVELTKAQNFFWLNADKIDVKNARLMLGEEQLDAKIVKTDKDFVGLQFGRMLPAGKARLSLTYSGQFSKSNTSGLFKQKDGDHWYVYSQFESTSARRAFPCFDEPQWKTPWTLALTVKRDHVAVTNMPSISEENVGTDMKRIRFAPTLPLPSYLIALGVGPFDVVDGGTAGMNKTALRYITPKGRAAEAAYAAKVTPEILHLLEDYFGRPYPYAKLDSMAIPITVNFGAMENAGLITYRSNILLHPADREDERAQRRYVSIAAHEMAHQWFGDLVTMAWWNDLWLNESFATWMSRKVTEKFNPAWDAQAQREDERINAIHTDRLASTRQIRQTIAKPDDLANAFDGITYDKGGAVLSMFESWLGEQRFRDGVRHYLKQHEHGNATAEDFFAAISESDAQLSRGFSSFVEQPGVPLISMALDCQAKPALHLKQERYQPGGKASPASQQLWNAPVCVRYEGQKSDQPFCTMMHEQETSIALPDAASCPGWLLPNPSGVGYFVSKIDHSLLSRLHAVPLKTSEITALLNDLRMLAQAGEFPQDQLLELAADYATDARPEVVKAAVEAVHVVNSATLDSAGHAKFSAWINRHFGPQALKLGWRKREGDSEATNQLRVDLLPLAANLGAEPTLRAQAQQLARQWLVAKSGTGAAPQLGAMLGNILHSAAYNGDQALFEMLVATAAKTRDNGDRNEMLSALGSFTDPALRQKALDLMLSGGFDPREAVSILHTASSNPDSTPAVQQFVQQHYVALLDKLPEDSGATLPRMGRALCSAEERNNFDRFYKTRAAKYPGGKRNFAQTLESIDICVMNRTTQKGGMQRFMAAAAQ</sequence>
<dbReference type="Gene3D" id="1.10.390.10">
    <property type="entry name" value="Neutral Protease Domain 2"/>
    <property type="match status" value="1"/>
</dbReference>
<evidence type="ECO:0000256" key="1">
    <source>
        <dbReference type="ARBA" id="ARBA00000098"/>
    </source>
</evidence>
<evidence type="ECO:0000256" key="4">
    <source>
        <dbReference type="ARBA" id="ARBA00022670"/>
    </source>
</evidence>
<dbReference type="GO" id="GO:0016787">
    <property type="term" value="F:hydrolase activity"/>
    <property type="evidence" value="ECO:0007669"/>
    <property type="project" value="UniProtKB-KW"/>
</dbReference>
<keyword evidence="4 9" id="KW-0645">Protease</keyword>
<feature type="domain" description="ERAP1-like C-terminal" evidence="12">
    <location>
        <begin position="556"/>
        <end position="871"/>
    </location>
</feature>
<evidence type="ECO:0000256" key="2">
    <source>
        <dbReference type="ARBA" id="ARBA00010136"/>
    </source>
</evidence>
<evidence type="ECO:0000313" key="14">
    <source>
        <dbReference type="EMBL" id="MFC3107977.1"/>
    </source>
</evidence>
<dbReference type="PRINTS" id="PR00756">
    <property type="entry name" value="ALADIPTASE"/>
</dbReference>
<evidence type="ECO:0000259" key="12">
    <source>
        <dbReference type="Pfam" id="PF11838"/>
    </source>
</evidence>
<dbReference type="InterPro" id="IPR050344">
    <property type="entry name" value="Peptidase_M1_aminopeptidases"/>
</dbReference>
<evidence type="ECO:0000259" key="13">
    <source>
        <dbReference type="Pfam" id="PF17900"/>
    </source>
</evidence>
<protein>
    <recommendedName>
        <fullName evidence="9">Aminopeptidase</fullName>
        <ecNumber evidence="9">3.4.11.-</ecNumber>
    </recommendedName>
</protein>
<gene>
    <name evidence="14" type="ORF">ACFOFO_08385</name>
</gene>
<dbReference type="Proteomes" id="UP001595530">
    <property type="component" value="Unassembled WGS sequence"/>
</dbReference>
<evidence type="ECO:0000256" key="9">
    <source>
        <dbReference type="RuleBase" id="RU364040"/>
    </source>
</evidence>